<proteinExistence type="inferred from homology"/>
<dbReference type="GO" id="GO:0006952">
    <property type="term" value="P:defense response"/>
    <property type="evidence" value="ECO:0007669"/>
    <property type="project" value="InterPro"/>
</dbReference>
<evidence type="ECO:0000256" key="2">
    <source>
        <dbReference type="ARBA" id="ARBA00022946"/>
    </source>
</evidence>
<keyword evidence="2" id="KW-0809">Transit peptide</keyword>
<dbReference type="EMBL" id="KI394994">
    <property type="protein sequence ID" value="ERM99737.1"/>
    <property type="molecule type" value="Genomic_DNA"/>
</dbReference>
<dbReference type="AlphaFoldDB" id="W1NVW1"/>
<dbReference type="SUPFAM" id="SSF54447">
    <property type="entry name" value="ssDNA-binding transcriptional regulator domain"/>
    <property type="match status" value="1"/>
</dbReference>
<dbReference type="Proteomes" id="UP000017836">
    <property type="component" value="Unassembled WGS sequence"/>
</dbReference>
<organism evidence="3 4">
    <name type="scientific">Amborella trichopoda</name>
    <dbReference type="NCBI Taxonomy" id="13333"/>
    <lineage>
        <taxon>Eukaryota</taxon>
        <taxon>Viridiplantae</taxon>
        <taxon>Streptophyta</taxon>
        <taxon>Embryophyta</taxon>
        <taxon>Tracheophyta</taxon>
        <taxon>Spermatophyta</taxon>
        <taxon>Magnoliopsida</taxon>
        <taxon>Amborellales</taxon>
        <taxon>Amborellaceae</taxon>
        <taxon>Amborella</taxon>
    </lineage>
</organism>
<dbReference type="Gene3D" id="2.30.31.10">
    <property type="entry name" value="Transcriptional Coactivator Pc4, Chain A"/>
    <property type="match status" value="1"/>
</dbReference>
<gene>
    <name evidence="3" type="ORF">AMTR_s00099p00109140</name>
</gene>
<comment type="similarity">
    <text evidence="1">Belongs to the Whirly family.</text>
</comment>
<dbReference type="Gramene" id="ERM99737">
    <property type="protein sequence ID" value="ERM99737"/>
    <property type="gene ID" value="AMTR_s00099p00109140"/>
</dbReference>
<dbReference type="InterPro" id="IPR009044">
    <property type="entry name" value="ssDNA-bd_transcriptional_reg"/>
</dbReference>
<dbReference type="GO" id="GO:0003697">
    <property type="term" value="F:single-stranded DNA binding"/>
    <property type="evidence" value="ECO:0007669"/>
    <property type="project" value="InterPro"/>
</dbReference>
<dbReference type="Pfam" id="PF08536">
    <property type="entry name" value="Whirly"/>
    <property type="match status" value="1"/>
</dbReference>
<dbReference type="PANTHER" id="PTHR31745">
    <property type="entry name" value="SINGLE-STRANDED DNA-BINDING PROTEIN WHY2, MITOCHONDRIAL"/>
    <property type="match status" value="1"/>
</dbReference>
<dbReference type="PANTHER" id="PTHR31745:SF1">
    <property type="entry name" value="SINGLE-STRANDED DNA-BINDING PROTEIN WHY2, MITOCHONDRIAL"/>
    <property type="match status" value="1"/>
</dbReference>
<reference evidence="4" key="1">
    <citation type="journal article" date="2013" name="Science">
        <title>The Amborella genome and the evolution of flowering plants.</title>
        <authorList>
            <consortium name="Amborella Genome Project"/>
        </authorList>
    </citation>
    <scope>NUCLEOTIDE SEQUENCE [LARGE SCALE GENOMIC DNA]</scope>
</reference>
<keyword evidence="4" id="KW-1185">Reference proteome</keyword>
<accession>W1NVW1</accession>
<name>W1NVW1_AMBTC</name>
<evidence type="ECO:0000313" key="4">
    <source>
        <dbReference type="Proteomes" id="UP000017836"/>
    </source>
</evidence>
<evidence type="ECO:0000256" key="1">
    <source>
        <dbReference type="ARBA" id="ARBA00006061"/>
    </source>
</evidence>
<protein>
    <submittedName>
        <fullName evidence="3">Uncharacterized protein</fullName>
    </submittedName>
</protein>
<sequence>MTTTHLQIPIYPYHGRSIGGRALTFKQLPAKAVCTDIPCLYHRTSRVGISTVSGDLGINGSLCKLSVPYCIFKGKAALKMDPIGPKFSKLNPDSMRIERRGCVLLTFFPAIGVRKYDWQKRQIFALSATEVGSVISLGPTDSCEFFHDPSLKKSDEGQVRKSLHIAPNSDNSGHFFNLQVTNAIQKTMDRLSVPVAKAELSVMQSAFSFILPHLMGWDRIANPMMRLAPENLPSPNIVRLPPSEVEWDR</sequence>
<dbReference type="GO" id="GO:0006355">
    <property type="term" value="P:regulation of DNA-templated transcription"/>
    <property type="evidence" value="ECO:0007669"/>
    <property type="project" value="InterPro"/>
</dbReference>
<dbReference type="HOGENOM" id="CLU_062935_0_0_1"/>
<dbReference type="InterPro" id="IPR013742">
    <property type="entry name" value="Whirly"/>
</dbReference>
<dbReference type="STRING" id="13333.W1NVW1"/>
<dbReference type="eggNOG" id="ENOG502QRRY">
    <property type="taxonomic scope" value="Eukaryota"/>
</dbReference>
<dbReference type="OMA" id="WDRIANP"/>
<evidence type="ECO:0000313" key="3">
    <source>
        <dbReference type="EMBL" id="ERM99737.1"/>
    </source>
</evidence>